<dbReference type="InterPro" id="IPR044861">
    <property type="entry name" value="IPNS-like_FE2OG_OXY"/>
</dbReference>
<feature type="domain" description="Isopenicillin N synthase-like Fe(2+) 2OG dioxygenase" evidence="3">
    <location>
        <begin position="126"/>
        <end position="222"/>
    </location>
</feature>
<dbReference type="PANTHER" id="PTHR47990">
    <property type="entry name" value="2-OXOGLUTARATE (2OG) AND FE(II)-DEPENDENT OXYGENASE SUPERFAMILY PROTEIN-RELATED"/>
    <property type="match status" value="1"/>
</dbReference>
<dbReference type="Proteomes" id="UP001154282">
    <property type="component" value="Unassembled WGS sequence"/>
</dbReference>
<gene>
    <name evidence="5" type="ORF">LITE_LOCUS7314</name>
</gene>
<evidence type="ECO:0000313" key="6">
    <source>
        <dbReference type="Proteomes" id="UP001154282"/>
    </source>
</evidence>
<comment type="caution">
    <text evidence="5">The sequence shown here is derived from an EMBL/GenBank/DDBJ whole genome shotgun (WGS) entry which is preliminary data.</text>
</comment>
<accession>A0AAV0I4A4</accession>
<proteinExistence type="predicted"/>
<dbReference type="Pfam" id="PF03171">
    <property type="entry name" value="2OG-FeII_Oxy"/>
    <property type="match status" value="1"/>
</dbReference>
<dbReference type="Pfam" id="PF14226">
    <property type="entry name" value="DIOX_N"/>
    <property type="match status" value="1"/>
</dbReference>
<dbReference type="InterPro" id="IPR050231">
    <property type="entry name" value="Iron_ascorbate_oxido_reductase"/>
</dbReference>
<protein>
    <recommendedName>
        <fullName evidence="7">Fe2OG dioxygenase domain-containing protein</fullName>
    </recommendedName>
</protein>
<evidence type="ECO:0000313" key="5">
    <source>
        <dbReference type="EMBL" id="CAI0391903.1"/>
    </source>
</evidence>
<sequence length="275" mass="31196">MGSRDDNLPVIDFSTFDLKPGTPEWESTRSLVSKAAEEYGCFQAVVRKFPDGLQPAINRSLGEVFELPLEAKRRNVSEKPFHGYFASSNVNPRFESLGVDHPETFSRIEKLTSTLWPEGNTNFRMMRYESPETIDRTIRMKPHTDKNIVCIFHQNDIDGLEVQARDGGLWLPANFAPDSSFYVVIGESFRAWTNGRLHSPLHRVVMTGGDDHKARCSAGLFSVPRDGHIVKAPEELVDENRPLLFRPFDYAEYLKLRCADVDKAVVPSLKDYFGV</sequence>
<keyword evidence="1" id="KW-0479">Metal-binding</keyword>
<evidence type="ECO:0008006" key="7">
    <source>
        <dbReference type="Google" id="ProtNLM"/>
    </source>
</evidence>
<evidence type="ECO:0000256" key="1">
    <source>
        <dbReference type="ARBA" id="ARBA00022723"/>
    </source>
</evidence>
<dbReference type="InterPro" id="IPR026992">
    <property type="entry name" value="DIOX_N"/>
</dbReference>
<evidence type="ECO:0000259" key="4">
    <source>
        <dbReference type="Pfam" id="PF14226"/>
    </source>
</evidence>
<feature type="domain" description="Non-haem dioxygenase N-terminal" evidence="4">
    <location>
        <begin position="8"/>
        <end position="90"/>
    </location>
</feature>
<evidence type="ECO:0000256" key="2">
    <source>
        <dbReference type="ARBA" id="ARBA00023004"/>
    </source>
</evidence>
<dbReference type="Gene3D" id="2.60.120.330">
    <property type="entry name" value="B-lactam Antibiotic, Isopenicillin N Synthase, Chain"/>
    <property type="match status" value="1"/>
</dbReference>
<dbReference type="GO" id="GO:0046872">
    <property type="term" value="F:metal ion binding"/>
    <property type="evidence" value="ECO:0007669"/>
    <property type="project" value="UniProtKB-KW"/>
</dbReference>
<dbReference type="AlphaFoldDB" id="A0AAV0I4A4"/>
<name>A0AAV0I4A4_9ROSI</name>
<dbReference type="SUPFAM" id="SSF51197">
    <property type="entry name" value="Clavaminate synthase-like"/>
    <property type="match status" value="1"/>
</dbReference>
<reference evidence="5" key="1">
    <citation type="submission" date="2022-08" db="EMBL/GenBank/DDBJ databases">
        <authorList>
            <person name="Gutierrez-Valencia J."/>
        </authorList>
    </citation>
    <scope>NUCLEOTIDE SEQUENCE</scope>
</reference>
<organism evidence="5 6">
    <name type="scientific">Linum tenue</name>
    <dbReference type="NCBI Taxonomy" id="586396"/>
    <lineage>
        <taxon>Eukaryota</taxon>
        <taxon>Viridiplantae</taxon>
        <taxon>Streptophyta</taxon>
        <taxon>Embryophyta</taxon>
        <taxon>Tracheophyta</taxon>
        <taxon>Spermatophyta</taxon>
        <taxon>Magnoliopsida</taxon>
        <taxon>eudicotyledons</taxon>
        <taxon>Gunneridae</taxon>
        <taxon>Pentapetalae</taxon>
        <taxon>rosids</taxon>
        <taxon>fabids</taxon>
        <taxon>Malpighiales</taxon>
        <taxon>Linaceae</taxon>
        <taxon>Linum</taxon>
    </lineage>
</organism>
<dbReference type="EMBL" id="CAMGYJ010000003">
    <property type="protein sequence ID" value="CAI0391903.1"/>
    <property type="molecule type" value="Genomic_DNA"/>
</dbReference>
<dbReference type="InterPro" id="IPR027443">
    <property type="entry name" value="IPNS-like_sf"/>
</dbReference>
<keyword evidence="2" id="KW-0408">Iron</keyword>
<keyword evidence="6" id="KW-1185">Reference proteome</keyword>
<evidence type="ECO:0000259" key="3">
    <source>
        <dbReference type="Pfam" id="PF03171"/>
    </source>
</evidence>